<name>A0ABW5D6C5_9BACT</name>
<organism evidence="2 3">
    <name type="scientific">Luteolibacter algae</name>
    <dbReference type="NCBI Taxonomy" id="454151"/>
    <lineage>
        <taxon>Bacteria</taxon>
        <taxon>Pseudomonadati</taxon>
        <taxon>Verrucomicrobiota</taxon>
        <taxon>Verrucomicrobiia</taxon>
        <taxon>Verrucomicrobiales</taxon>
        <taxon>Verrucomicrobiaceae</taxon>
        <taxon>Luteolibacter</taxon>
    </lineage>
</organism>
<keyword evidence="1" id="KW-1133">Transmembrane helix</keyword>
<keyword evidence="1" id="KW-0472">Membrane</keyword>
<accession>A0ABW5D6C5</accession>
<comment type="caution">
    <text evidence="2">The sequence shown here is derived from an EMBL/GenBank/DDBJ whole genome shotgun (WGS) entry which is preliminary data.</text>
</comment>
<evidence type="ECO:0000313" key="2">
    <source>
        <dbReference type="EMBL" id="MFD2256648.1"/>
    </source>
</evidence>
<dbReference type="EMBL" id="JBHUIT010000010">
    <property type="protein sequence ID" value="MFD2256648.1"/>
    <property type="molecule type" value="Genomic_DNA"/>
</dbReference>
<keyword evidence="1" id="KW-0812">Transmembrane</keyword>
<proteinExistence type="predicted"/>
<evidence type="ECO:0000256" key="1">
    <source>
        <dbReference type="SAM" id="Phobius"/>
    </source>
</evidence>
<gene>
    <name evidence="2" type="ORF">ACFSSA_08170</name>
</gene>
<evidence type="ECO:0008006" key="4">
    <source>
        <dbReference type="Google" id="ProtNLM"/>
    </source>
</evidence>
<keyword evidence="3" id="KW-1185">Reference proteome</keyword>
<reference evidence="3" key="1">
    <citation type="journal article" date="2019" name="Int. J. Syst. Evol. Microbiol.">
        <title>The Global Catalogue of Microorganisms (GCM) 10K type strain sequencing project: providing services to taxonomists for standard genome sequencing and annotation.</title>
        <authorList>
            <consortium name="The Broad Institute Genomics Platform"/>
            <consortium name="The Broad Institute Genome Sequencing Center for Infectious Disease"/>
            <person name="Wu L."/>
            <person name="Ma J."/>
        </authorList>
    </citation>
    <scope>NUCLEOTIDE SEQUENCE [LARGE SCALE GENOMIC DNA]</scope>
    <source>
        <strain evidence="3">CGMCC 4.7106</strain>
    </source>
</reference>
<feature type="transmembrane region" description="Helical" evidence="1">
    <location>
        <begin position="102"/>
        <end position="123"/>
    </location>
</feature>
<evidence type="ECO:0000313" key="3">
    <source>
        <dbReference type="Proteomes" id="UP001597375"/>
    </source>
</evidence>
<dbReference type="RefSeq" id="WP_386819940.1">
    <property type="nucleotide sequence ID" value="NZ_JBHUIT010000010.1"/>
</dbReference>
<sequence>MSKIPTSTEQELGKLVPCCLDEDFLSRLTACAEGTLTELTAEELEMEKQLRAVKPRAIPSSLQEKLSSTISDTPFAVDDKIVLFHKSNPHKTRHDPAKRSNLLRFNIAAAAAVAILGSIAALMTPGREDHAGQIVRQETIAPVAPDLMVQAPQASPVSNFSPASFNRNLSNTQDEGVIWQNNNQPHRVLRFTYTDQVTMTNENGEQVQVEQPRVEYVIIPEKID</sequence>
<protein>
    <recommendedName>
        <fullName evidence="4">Anti sigma-E protein RseA N-terminal domain-containing protein</fullName>
    </recommendedName>
</protein>
<dbReference type="Proteomes" id="UP001597375">
    <property type="component" value="Unassembled WGS sequence"/>
</dbReference>